<feature type="coiled-coil region" evidence="1">
    <location>
        <begin position="4"/>
        <end position="31"/>
    </location>
</feature>
<evidence type="ECO:0000313" key="2">
    <source>
        <dbReference type="EMBL" id="GGC32548.1"/>
    </source>
</evidence>
<dbReference type="Proteomes" id="UP000597338">
    <property type="component" value="Unassembled WGS sequence"/>
</dbReference>
<keyword evidence="1" id="KW-0175">Coiled coil</keyword>
<gene>
    <name evidence="2" type="ORF">GCM10011386_25880</name>
</gene>
<reference evidence="3" key="1">
    <citation type="journal article" date="2019" name="Int. J. Syst. Evol. Microbiol.">
        <title>The Global Catalogue of Microorganisms (GCM) 10K type strain sequencing project: providing services to taxonomists for standard genome sequencing and annotation.</title>
        <authorList>
            <consortium name="The Broad Institute Genomics Platform"/>
            <consortium name="The Broad Institute Genome Sequencing Center for Infectious Disease"/>
            <person name="Wu L."/>
            <person name="Ma J."/>
        </authorList>
    </citation>
    <scope>NUCLEOTIDE SEQUENCE [LARGE SCALE GENOMIC DNA]</scope>
    <source>
        <strain evidence="3">CGMCC 1.15342</strain>
    </source>
</reference>
<evidence type="ECO:0000256" key="1">
    <source>
        <dbReference type="SAM" id="Coils"/>
    </source>
</evidence>
<name>A0ABQ1LZJ3_9SPHI</name>
<dbReference type="EMBL" id="BMIK01000008">
    <property type="protein sequence ID" value="GGC32548.1"/>
    <property type="molecule type" value="Genomic_DNA"/>
</dbReference>
<sequence length="134" mass="15246">MLKRDSLTAQMQQLSHTLAKVKRLIEERQETQALSTLQEVFGEYFGTNITDLLETPANVFIQRFKKEDLKPEALGLLADFLDALADVSDDASDRRAIWEKVVLIYDTLEQEHKVVSFAHIARRSAILAQLDSQS</sequence>
<comment type="caution">
    <text evidence="2">The sequence shown here is derived from an EMBL/GenBank/DDBJ whole genome shotgun (WGS) entry which is preliminary data.</text>
</comment>
<evidence type="ECO:0000313" key="3">
    <source>
        <dbReference type="Proteomes" id="UP000597338"/>
    </source>
</evidence>
<keyword evidence="3" id="KW-1185">Reference proteome</keyword>
<proteinExistence type="predicted"/>
<accession>A0ABQ1LZJ3</accession>
<organism evidence="2 3">
    <name type="scientific">Parapedobacter defluvii</name>
    <dbReference type="NCBI Taxonomy" id="2045106"/>
    <lineage>
        <taxon>Bacteria</taxon>
        <taxon>Pseudomonadati</taxon>
        <taxon>Bacteroidota</taxon>
        <taxon>Sphingobacteriia</taxon>
        <taxon>Sphingobacteriales</taxon>
        <taxon>Sphingobacteriaceae</taxon>
        <taxon>Parapedobacter</taxon>
    </lineage>
</organism>
<dbReference type="RefSeq" id="WP_188751338.1">
    <property type="nucleotide sequence ID" value="NZ_BMIK01000008.1"/>
</dbReference>
<protein>
    <submittedName>
        <fullName evidence="2">Uncharacterized protein</fullName>
    </submittedName>
</protein>